<proteinExistence type="predicted"/>
<dbReference type="EMBL" id="ATIB01000071">
    <property type="protein sequence ID" value="EQB00136.1"/>
    <property type="molecule type" value="Genomic_DNA"/>
</dbReference>
<gene>
    <name evidence="2" type="ORF">L485_14535</name>
</gene>
<dbReference type="Proteomes" id="UP000015524">
    <property type="component" value="Unassembled WGS sequence"/>
</dbReference>
<evidence type="ECO:0000256" key="1">
    <source>
        <dbReference type="SAM" id="SignalP"/>
    </source>
</evidence>
<feature type="chain" id="PRO_5004563525" description="Porin domain-containing protein" evidence="1">
    <location>
        <begin position="22"/>
        <end position="234"/>
    </location>
</feature>
<dbReference type="PATRIC" id="fig|1114964.3.peg.2848"/>
<organism evidence="2 3">
    <name type="scientific">Sphingobium baderi LL03</name>
    <dbReference type="NCBI Taxonomy" id="1114964"/>
    <lineage>
        <taxon>Bacteria</taxon>
        <taxon>Pseudomonadati</taxon>
        <taxon>Pseudomonadota</taxon>
        <taxon>Alphaproteobacteria</taxon>
        <taxon>Sphingomonadales</taxon>
        <taxon>Sphingomonadaceae</taxon>
        <taxon>Sphingobium</taxon>
    </lineage>
</organism>
<name>T0G8T3_9SPHN</name>
<feature type="signal peptide" evidence="1">
    <location>
        <begin position="1"/>
        <end position="21"/>
    </location>
</feature>
<evidence type="ECO:0000313" key="3">
    <source>
        <dbReference type="Proteomes" id="UP000015524"/>
    </source>
</evidence>
<evidence type="ECO:0008006" key="4">
    <source>
        <dbReference type="Google" id="ProtNLM"/>
    </source>
</evidence>
<comment type="caution">
    <text evidence="2">The sequence shown here is derived from an EMBL/GenBank/DDBJ whole genome shotgun (WGS) entry which is preliminary data.</text>
</comment>
<reference evidence="2 3" key="1">
    <citation type="journal article" date="2013" name="Genome Announc.">
        <title>Draft Genome Sequence of a Hexachlorocyclohexane-Degrading Bacterium, Sphingobium baderi Strain LL03T.</title>
        <authorList>
            <person name="Kaur J."/>
            <person name="Verma H."/>
            <person name="Tripathi C."/>
            <person name="Khurana J.P."/>
            <person name="Lal R."/>
        </authorList>
    </citation>
    <scope>NUCLEOTIDE SEQUENCE [LARGE SCALE GENOMIC DNA]</scope>
    <source>
        <strain evidence="2 3">LL03</strain>
    </source>
</reference>
<keyword evidence="3" id="KW-1185">Reference proteome</keyword>
<dbReference type="eggNOG" id="ENOG5033MZ9">
    <property type="taxonomic scope" value="Bacteria"/>
</dbReference>
<protein>
    <recommendedName>
        <fullName evidence="4">Porin domain-containing protein</fullName>
    </recommendedName>
</protein>
<sequence>MALAGAAVAVAGFMLSPAIGAATDLVRPRAEAPVSLGALGSISSFTPTTKDPRLAAAYARIAASASRQNFRFTPTSGSLSGQRSVTVMVRADNDLVTVSRTLAPVDIKPVAFSLNSAHNWRKFALPDSMGRKALDPVPVETMADAKNFSLDQGKKDRFSTKVLIESRRDPATAVRNPNADKDYSLDLASSYSLTRNLNVTAGVRYNNSVAGRLTPMTDDRQDSQAVYLGTVFKF</sequence>
<keyword evidence="1" id="KW-0732">Signal</keyword>
<evidence type="ECO:0000313" key="2">
    <source>
        <dbReference type="EMBL" id="EQB00136.1"/>
    </source>
</evidence>
<dbReference type="AlphaFoldDB" id="T0G8T3"/>
<accession>T0G8T3</accession>